<gene>
    <name evidence="2" type="ORF">AK812_SmicGene20749</name>
</gene>
<protein>
    <submittedName>
        <fullName evidence="2">Uncharacterized protein</fullName>
    </submittedName>
</protein>
<organism evidence="2 3">
    <name type="scientific">Symbiodinium microadriaticum</name>
    <name type="common">Dinoflagellate</name>
    <name type="synonym">Zooxanthella microadriatica</name>
    <dbReference type="NCBI Taxonomy" id="2951"/>
    <lineage>
        <taxon>Eukaryota</taxon>
        <taxon>Sar</taxon>
        <taxon>Alveolata</taxon>
        <taxon>Dinophyceae</taxon>
        <taxon>Suessiales</taxon>
        <taxon>Symbiodiniaceae</taxon>
        <taxon>Symbiodinium</taxon>
    </lineage>
</organism>
<proteinExistence type="predicted"/>
<feature type="region of interest" description="Disordered" evidence="1">
    <location>
        <begin position="29"/>
        <end position="62"/>
    </location>
</feature>
<name>A0A1Q9DP56_SYMMI</name>
<comment type="caution">
    <text evidence="2">The sequence shown here is derived from an EMBL/GenBank/DDBJ whole genome shotgun (WGS) entry which is preliminary data.</text>
</comment>
<accession>A0A1Q9DP56</accession>
<dbReference type="OrthoDB" id="434386at2759"/>
<dbReference type="EMBL" id="LSRX01000450">
    <property type="protein sequence ID" value="OLP96953.1"/>
    <property type="molecule type" value="Genomic_DNA"/>
</dbReference>
<evidence type="ECO:0000313" key="2">
    <source>
        <dbReference type="EMBL" id="OLP96953.1"/>
    </source>
</evidence>
<evidence type="ECO:0000256" key="1">
    <source>
        <dbReference type="SAM" id="MobiDB-lite"/>
    </source>
</evidence>
<dbReference type="AlphaFoldDB" id="A0A1Q9DP56"/>
<dbReference type="Proteomes" id="UP000186817">
    <property type="component" value="Unassembled WGS sequence"/>
</dbReference>
<feature type="compositionally biased region" description="Acidic residues" evidence="1">
    <location>
        <begin position="42"/>
        <end position="60"/>
    </location>
</feature>
<sequence>MELNVTDCVPDQEGEDAFRVVTDLVSGAALQTGDSRGRREEDGEEEKEVEADEDQDEDEDHSQQFHAHFRYQSRGIVIFILIELGEVCGTWFSVMSSFVFATLCAVLDNGVLYNDDQSNCHDKCYDHEPDNINLLHPDYNYDICDPDLSDINLYRDINRDVNDNHDLVDRHNAHGHNNKPIGATQLAVDSTLGFSIGRVEIINITYEVRRLEAVDKDFFAKTDDSESEEARKSAFRLTKGTRAAWRRLNADGTVAILDVTPPVERAYPAGTRIINAGPAISYTGGQKFKFWFPLHEEMLMLQTPELRIYGQVFPGPELGLQWFGHLRVLRTDGTPVARASWLRRCSSRKLDSLDVFLGKDVRFELNCRQQARPQLASSRTEYLHFETPSIAFLIVAAHAGNEFPNDAKLALKYKHLAGSRDFLILEMPRKETFTGELAIFSEVTGVLPEIWGLVPRSPAVEAMQLGPRCL</sequence>
<reference evidence="2 3" key="1">
    <citation type="submission" date="2016-02" db="EMBL/GenBank/DDBJ databases">
        <title>Genome analysis of coral dinoflagellate symbionts highlights evolutionary adaptations to a symbiotic lifestyle.</title>
        <authorList>
            <person name="Aranda M."/>
            <person name="Li Y."/>
            <person name="Liew Y.J."/>
            <person name="Baumgarten S."/>
            <person name="Simakov O."/>
            <person name="Wilson M."/>
            <person name="Piel J."/>
            <person name="Ashoor H."/>
            <person name="Bougouffa S."/>
            <person name="Bajic V.B."/>
            <person name="Ryu T."/>
            <person name="Ravasi T."/>
            <person name="Bayer T."/>
            <person name="Micklem G."/>
            <person name="Kim H."/>
            <person name="Bhak J."/>
            <person name="Lajeunesse T.C."/>
            <person name="Voolstra C.R."/>
        </authorList>
    </citation>
    <scope>NUCLEOTIDE SEQUENCE [LARGE SCALE GENOMIC DNA]</scope>
    <source>
        <strain evidence="2 3">CCMP2467</strain>
    </source>
</reference>
<evidence type="ECO:0000313" key="3">
    <source>
        <dbReference type="Proteomes" id="UP000186817"/>
    </source>
</evidence>
<keyword evidence="3" id="KW-1185">Reference proteome</keyword>